<dbReference type="EMBL" id="CAJVPM010015536">
    <property type="protein sequence ID" value="CAG8608459.1"/>
    <property type="molecule type" value="Genomic_DNA"/>
</dbReference>
<comment type="caution">
    <text evidence="1">The sequence shown here is derived from an EMBL/GenBank/DDBJ whole genome shotgun (WGS) entry which is preliminary data.</text>
</comment>
<name>A0ACA9MT47_9GLOM</name>
<proteinExistence type="predicted"/>
<dbReference type="Proteomes" id="UP000789860">
    <property type="component" value="Unassembled WGS sequence"/>
</dbReference>
<gene>
    <name evidence="1" type="ORF">SCALOS_LOCUS7194</name>
</gene>
<keyword evidence="2" id="KW-1185">Reference proteome</keyword>
<accession>A0ACA9MT47</accession>
<feature type="non-terminal residue" evidence="1">
    <location>
        <position position="1"/>
    </location>
</feature>
<evidence type="ECO:0000313" key="1">
    <source>
        <dbReference type="EMBL" id="CAG8608459.1"/>
    </source>
</evidence>
<organism evidence="1 2">
    <name type="scientific">Scutellospora calospora</name>
    <dbReference type="NCBI Taxonomy" id="85575"/>
    <lineage>
        <taxon>Eukaryota</taxon>
        <taxon>Fungi</taxon>
        <taxon>Fungi incertae sedis</taxon>
        <taxon>Mucoromycota</taxon>
        <taxon>Glomeromycotina</taxon>
        <taxon>Glomeromycetes</taxon>
        <taxon>Diversisporales</taxon>
        <taxon>Gigasporaceae</taxon>
        <taxon>Scutellospora</taxon>
    </lineage>
</organism>
<sequence>NIFCGAIIDERTVFCVCGQKIVLDNDYDESRLIEHSKNSRCKLNNKKKQLGLPGLFPVLPNSKKRKENPPLSSYPPSSSLPLSPSLPPFPNKPCPGLHSEQISSYINRTPSTYGGARRREVIGKEMFPNKFSNNMNFNSKKLNEEEIIQFNQQVMVESEWFIDRF</sequence>
<evidence type="ECO:0000313" key="2">
    <source>
        <dbReference type="Proteomes" id="UP000789860"/>
    </source>
</evidence>
<feature type="non-terminal residue" evidence="1">
    <location>
        <position position="165"/>
    </location>
</feature>
<reference evidence="1" key="1">
    <citation type="submission" date="2021-06" db="EMBL/GenBank/DDBJ databases">
        <authorList>
            <person name="Kallberg Y."/>
            <person name="Tangrot J."/>
            <person name="Rosling A."/>
        </authorList>
    </citation>
    <scope>NUCLEOTIDE SEQUENCE</scope>
    <source>
        <strain evidence="1">AU212A</strain>
    </source>
</reference>
<protein>
    <submittedName>
        <fullName evidence="1">8429_t:CDS:1</fullName>
    </submittedName>
</protein>